<dbReference type="InterPro" id="IPR008092">
    <property type="entry name" value="Ribosomal_mS29_met"/>
</dbReference>
<name>A0A1S3DUM1_DIACI</name>
<comment type="similarity">
    <text evidence="2">Belongs to the mitochondrion-specific ribosomal protein mS29 family.</text>
</comment>
<proteinExistence type="inferred from homology"/>
<dbReference type="PANTHER" id="PTHR12810">
    <property type="entry name" value="MITOCHONDRIAL 28S RIBOSOMAL PROTEIN S29"/>
    <property type="match status" value="1"/>
</dbReference>
<dbReference type="GeneID" id="103524950"/>
<dbReference type="OMA" id="DITNYDW"/>
<dbReference type="GO" id="GO:0006915">
    <property type="term" value="P:apoptotic process"/>
    <property type="evidence" value="ECO:0007669"/>
    <property type="project" value="InterPro"/>
</dbReference>
<evidence type="ECO:0000256" key="4">
    <source>
        <dbReference type="ARBA" id="ARBA00022980"/>
    </source>
</evidence>
<reference evidence="9" key="1">
    <citation type="submission" date="2025-08" db="UniProtKB">
        <authorList>
            <consortium name="RefSeq"/>
        </authorList>
    </citation>
    <scope>IDENTIFICATION</scope>
</reference>
<dbReference type="PANTHER" id="PTHR12810:SF0">
    <property type="entry name" value="SMALL RIBOSOMAL SUBUNIT PROTEIN MS29"/>
    <property type="match status" value="1"/>
</dbReference>
<evidence type="ECO:0000313" key="9">
    <source>
        <dbReference type="RefSeq" id="XP_008488213.1"/>
    </source>
</evidence>
<organism evidence="8 9">
    <name type="scientific">Diaphorina citri</name>
    <name type="common">Asian citrus psyllid</name>
    <dbReference type="NCBI Taxonomy" id="121845"/>
    <lineage>
        <taxon>Eukaryota</taxon>
        <taxon>Metazoa</taxon>
        <taxon>Ecdysozoa</taxon>
        <taxon>Arthropoda</taxon>
        <taxon>Hexapoda</taxon>
        <taxon>Insecta</taxon>
        <taxon>Pterygota</taxon>
        <taxon>Neoptera</taxon>
        <taxon>Paraneoptera</taxon>
        <taxon>Hemiptera</taxon>
        <taxon>Sternorrhyncha</taxon>
        <taxon>Psylloidea</taxon>
        <taxon>Psyllidae</taxon>
        <taxon>Diaphorininae</taxon>
        <taxon>Diaphorina</taxon>
    </lineage>
</organism>
<keyword evidence="8" id="KW-1185">Reference proteome</keyword>
<dbReference type="PaxDb" id="121845-A0A1S3DUM1"/>
<protein>
    <recommendedName>
        <fullName evidence="7">Small ribosomal subunit protein mS29</fullName>
    </recommendedName>
</protein>
<keyword evidence="4" id="KW-0689">Ribosomal protein</keyword>
<evidence type="ECO:0000256" key="6">
    <source>
        <dbReference type="ARBA" id="ARBA00023274"/>
    </source>
</evidence>
<sequence>MKLLYTVYYKLQSRCEIALRTKHSKQDLYKFYTLPDEVRSAIFELGGITRVFNEQTQIFNESSILIRNCMLELVGYLKSMTNFDRPSPRFVLYGEHGVGKSMALVYALQYAHENNYLLVHIPWVLRWFAYPKEVSHSLTKEGMVDLNIDAAMWLRHFQKQNTKWLEDPRLTTSQEYVWSPREKSEANIPLAALIEHGITRVKYASDVVDVLFTEIKKLSTEGVCRTFVCVDGYNSFFAEKTNCKPEDKSKVLPSRVTLTRSVINLVQSDWNNGAIVLALSPRANLPDRRESHLPLYMLKKAGFESIDPFVPIHVPELNDEEFHNLLNLYESKKWLQTSEGREEIAFLTKRVPQKMYEFCSFK</sequence>
<dbReference type="GO" id="GO:0005763">
    <property type="term" value="C:mitochondrial small ribosomal subunit"/>
    <property type="evidence" value="ECO:0007669"/>
    <property type="project" value="TreeGrafter"/>
</dbReference>
<dbReference type="PRINTS" id="PR01716">
    <property type="entry name" value="DEATHASSOCP3"/>
</dbReference>
<evidence type="ECO:0000256" key="5">
    <source>
        <dbReference type="ARBA" id="ARBA00023128"/>
    </source>
</evidence>
<dbReference type="Proteomes" id="UP000079169">
    <property type="component" value="Unplaced"/>
</dbReference>
<evidence type="ECO:0000256" key="1">
    <source>
        <dbReference type="ARBA" id="ARBA00004173"/>
    </source>
</evidence>
<comment type="subcellular location">
    <subcellularLocation>
        <location evidence="1">Mitochondrion</location>
    </subcellularLocation>
</comment>
<evidence type="ECO:0000256" key="2">
    <source>
        <dbReference type="ARBA" id="ARBA00009863"/>
    </source>
</evidence>
<dbReference type="Pfam" id="PF10236">
    <property type="entry name" value="DAP3"/>
    <property type="match status" value="1"/>
</dbReference>
<dbReference type="InterPro" id="IPR019368">
    <property type="entry name" value="Ribosomal_mS29"/>
</dbReference>
<evidence type="ECO:0000313" key="8">
    <source>
        <dbReference type="Proteomes" id="UP000079169"/>
    </source>
</evidence>
<dbReference type="STRING" id="121845.A0A1S3DUM1"/>
<dbReference type="GO" id="GO:0003735">
    <property type="term" value="F:structural constituent of ribosome"/>
    <property type="evidence" value="ECO:0007669"/>
    <property type="project" value="TreeGrafter"/>
</dbReference>
<accession>A0A1S3DUM1</accession>
<evidence type="ECO:0000256" key="7">
    <source>
        <dbReference type="ARBA" id="ARBA00035140"/>
    </source>
</evidence>
<keyword evidence="5" id="KW-0496">Mitochondrion</keyword>
<dbReference type="RefSeq" id="XP_008488213.1">
    <property type="nucleotide sequence ID" value="XM_008489991.2"/>
</dbReference>
<keyword evidence="3" id="KW-0809">Transit peptide</keyword>
<keyword evidence="6" id="KW-0687">Ribonucleoprotein</keyword>
<dbReference type="KEGG" id="dci:103524950"/>
<gene>
    <name evidence="9" type="primary">LOC103524950</name>
</gene>
<dbReference type="AlphaFoldDB" id="A0A1S3DUM1"/>
<evidence type="ECO:0000256" key="3">
    <source>
        <dbReference type="ARBA" id="ARBA00022946"/>
    </source>
</evidence>